<dbReference type="Pfam" id="PF00675">
    <property type="entry name" value="Peptidase_M16"/>
    <property type="match status" value="1"/>
</dbReference>
<evidence type="ECO:0000256" key="8">
    <source>
        <dbReference type="ARBA" id="ARBA00023136"/>
    </source>
</evidence>
<dbReference type="SUPFAM" id="SSF63411">
    <property type="entry name" value="LuxS/MPP-like metallohydrolase"/>
    <property type="match status" value="2"/>
</dbReference>
<evidence type="ECO:0000256" key="9">
    <source>
        <dbReference type="ARBA" id="ARBA00038146"/>
    </source>
</evidence>
<dbReference type="FunFam" id="3.30.830.10:FF:000021">
    <property type="entry name" value="Cytochrome b-c1 complex subunit 2"/>
    <property type="match status" value="1"/>
</dbReference>
<keyword evidence="8" id="KW-0472">Membrane</keyword>
<feature type="domain" description="Peptidase M16 N-terminal" evidence="11">
    <location>
        <begin position="30"/>
        <end position="171"/>
    </location>
</feature>
<dbReference type="EMBL" id="KV722476">
    <property type="protein sequence ID" value="OCH87700.1"/>
    <property type="molecule type" value="Genomic_DNA"/>
</dbReference>
<dbReference type="InterPro" id="IPR050361">
    <property type="entry name" value="MPP/UQCRC_Complex"/>
</dbReference>
<dbReference type="Gene3D" id="3.30.830.10">
    <property type="entry name" value="Metalloenzyme, LuxS/M16 peptidase-like"/>
    <property type="match status" value="2"/>
</dbReference>
<evidence type="ECO:0000256" key="4">
    <source>
        <dbReference type="ARBA" id="ARBA00022792"/>
    </source>
</evidence>
<evidence type="ECO:0000256" key="3">
    <source>
        <dbReference type="ARBA" id="ARBA00022660"/>
    </source>
</evidence>
<evidence type="ECO:0000256" key="2">
    <source>
        <dbReference type="ARBA" id="ARBA00022448"/>
    </source>
</evidence>
<dbReference type="InterPro" id="IPR011249">
    <property type="entry name" value="Metalloenz_LuxS/M16"/>
</dbReference>
<dbReference type="OrthoDB" id="6369905at2759"/>
<dbReference type="PANTHER" id="PTHR11851">
    <property type="entry name" value="METALLOPROTEASE"/>
    <property type="match status" value="1"/>
</dbReference>
<evidence type="ECO:0000256" key="6">
    <source>
        <dbReference type="ARBA" id="ARBA00022982"/>
    </source>
</evidence>
<dbReference type="FunFam" id="3.30.830.10:FF:000039">
    <property type="entry name" value="Ubiquinol-cytochrome c reductase core subunit 2"/>
    <property type="match status" value="1"/>
</dbReference>
<evidence type="ECO:0000313" key="12">
    <source>
        <dbReference type="EMBL" id="OCH87700.1"/>
    </source>
</evidence>
<keyword evidence="7" id="KW-0496">Mitochondrion</keyword>
<dbReference type="PANTHER" id="PTHR11851:SF209">
    <property type="entry name" value="CYTOCHROME B-C1 COMPLEX SUBUNIT 2, MITOCHONDRIAL"/>
    <property type="match status" value="1"/>
</dbReference>
<proteinExistence type="inferred from homology"/>
<reference evidence="12 13" key="1">
    <citation type="submission" date="2016-07" db="EMBL/GenBank/DDBJ databases">
        <title>Draft genome of the white-rot fungus Obba rivulosa 3A-2.</title>
        <authorList>
            <consortium name="DOE Joint Genome Institute"/>
            <person name="Miettinen O."/>
            <person name="Riley R."/>
            <person name="Acob R."/>
            <person name="Barry K."/>
            <person name="Cullen D."/>
            <person name="De Vries R."/>
            <person name="Hainaut M."/>
            <person name="Hatakka A."/>
            <person name="Henrissat B."/>
            <person name="Hilden K."/>
            <person name="Kuo R."/>
            <person name="Labutti K."/>
            <person name="Lipzen A."/>
            <person name="Makela M.R."/>
            <person name="Sandor L."/>
            <person name="Spatafora J.W."/>
            <person name="Grigoriev I.V."/>
            <person name="Hibbett D.S."/>
        </authorList>
    </citation>
    <scope>NUCLEOTIDE SEQUENCE [LARGE SCALE GENOMIC DNA]</scope>
    <source>
        <strain evidence="12 13">3A-2</strain>
    </source>
</reference>
<gene>
    <name evidence="12" type="ORF">OBBRIDRAFT_759364</name>
</gene>
<dbReference type="GO" id="GO:0046872">
    <property type="term" value="F:metal ion binding"/>
    <property type="evidence" value="ECO:0007669"/>
    <property type="project" value="InterPro"/>
</dbReference>
<evidence type="ECO:0000313" key="13">
    <source>
        <dbReference type="Proteomes" id="UP000250043"/>
    </source>
</evidence>
<keyword evidence="2" id="KW-0813">Transport</keyword>
<keyword evidence="3" id="KW-0679">Respiratory chain</keyword>
<evidence type="ECO:0000256" key="10">
    <source>
        <dbReference type="ARBA" id="ARBA00040751"/>
    </source>
</evidence>
<name>A0A8E2DH22_9APHY</name>
<organism evidence="12 13">
    <name type="scientific">Obba rivulosa</name>
    <dbReference type="NCBI Taxonomy" id="1052685"/>
    <lineage>
        <taxon>Eukaryota</taxon>
        <taxon>Fungi</taxon>
        <taxon>Dikarya</taxon>
        <taxon>Basidiomycota</taxon>
        <taxon>Agaricomycotina</taxon>
        <taxon>Agaricomycetes</taxon>
        <taxon>Polyporales</taxon>
        <taxon>Gelatoporiaceae</taxon>
        <taxon>Obba</taxon>
    </lineage>
</organism>
<protein>
    <recommendedName>
        <fullName evidence="10">Cytochrome b-c1 complex subunit 2, mitochondrial</fullName>
    </recommendedName>
</protein>
<accession>A0A8E2DH22</accession>
<sequence>MLAARASAARSASRLARNFATVVETAGVKVAAADSGEATSAVTFVVKAGSRFEPKAGVAHALKNYAFKSTSKRSTLATIREAELLGGVLSSSLSREHLAVTAEFLRGDESFFVDALSSFFTSAKFTRHELIEYVAPVCEAETTAAHANPATRAIDLAHTLAFRAGLGSSIFTSPGQHVSAEDVEAYASTVFGKGNLAVLGTGIDSATLQGLLEKSLGSLPAAAAPSTAPSRYFGGETRIEAHGAPETVFIGFGQVGASAPELAVLAAYLDPTPSIKWSQGLSPIASQVPVGASVKAVLLPYSDATLFGLLVQGPSTEAVKAAGKAAVSALKEAGAAKGEDLQRAIAKAKFAASSSVDGREGLISLLGSKALAGSEASLDSALSALDKVDSSAFSKATSELLKGKPTFVAVGNKSLPYQDELGL</sequence>
<dbReference type="InterPro" id="IPR011765">
    <property type="entry name" value="Pept_M16_N"/>
</dbReference>
<evidence type="ECO:0000256" key="5">
    <source>
        <dbReference type="ARBA" id="ARBA00022946"/>
    </source>
</evidence>
<keyword evidence="6" id="KW-0249">Electron transport</keyword>
<keyword evidence="4" id="KW-0999">Mitochondrion inner membrane</keyword>
<keyword evidence="5" id="KW-0809">Transit peptide</keyword>
<keyword evidence="13" id="KW-1185">Reference proteome</keyword>
<dbReference type="AlphaFoldDB" id="A0A8E2DH22"/>
<comment type="similarity">
    <text evidence="9">Belongs to the peptidase M16 family. UQCRC2/QCR2 subfamily.</text>
</comment>
<dbReference type="Proteomes" id="UP000250043">
    <property type="component" value="Unassembled WGS sequence"/>
</dbReference>
<evidence type="ECO:0000256" key="1">
    <source>
        <dbReference type="ARBA" id="ARBA00004443"/>
    </source>
</evidence>
<comment type="subcellular location">
    <subcellularLocation>
        <location evidence="1">Mitochondrion inner membrane</location>
        <topology evidence="1">Peripheral membrane protein</topology>
        <orientation evidence="1">Matrix side</orientation>
    </subcellularLocation>
</comment>
<evidence type="ECO:0000259" key="11">
    <source>
        <dbReference type="Pfam" id="PF00675"/>
    </source>
</evidence>
<dbReference type="GO" id="GO:0005743">
    <property type="term" value="C:mitochondrial inner membrane"/>
    <property type="evidence" value="ECO:0007669"/>
    <property type="project" value="UniProtKB-SubCell"/>
</dbReference>
<evidence type="ECO:0000256" key="7">
    <source>
        <dbReference type="ARBA" id="ARBA00023128"/>
    </source>
</evidence>